<dbReference type="Proteomes" id="UP001347796">
    <property type="component" value="Unassembled WGS sequence"/>
</dbReference>
<dbReference type="EMBL" id="JAZGQO010000002">
    <property type="protein sequence ID" value="KAK6191988.1"/>
    <property type="molecule type" value="Genomic_DNA"/>
</dbReference>
<keyword evidence="3 4" id="KW-0808">Transferase</keyword>
<evidence type="ECO:0000256" key="1">
    <source>
        <dbReference type="ARBA" id="ARBA00009995"/>
    </source>
</evidence>
<dbReference type="InterPro" id="IPR050271">
    <property type="entry name" value="UDP-glycosyltransferase"/>
</dbReference>
<evidence type="ECO:0000256" key="4">
    <source>
        <dbReference type="RuleBase" id="RU003718"/>
    </source>
</evidence>
<dbReference type="SUPFAM" id="SSF53756">
    <property type="entry name" value="UDP-Glycosyltransferase/glycogen phosphorylase"/>
    <property type="match status" value="1"/>
</dbReference>
<accession>A0AAN8Q0D5</accession>
<dbReference type="GO" id="GO:0015020">
    <property type="term" value="F:glucuronosyltransferase activity"/>
    <property type="evidence" value="ECO:0007669"/>
    <property type="project" value="UniProtKB-EC"/>
</dbReference>
<dbReference type="AlphaFoldDB" id="A0AAN8Q0D5"/>
<evidence type="ECO:0000256" key="3">
    <source>
        <dbReference type="ARBA" id="ARBA00022679"/>
    </source>
</evidence>
<dbReference type="PROSITE" id="PS00375">
    <property type="entry name" value="UDPGT"/>
    <property type="match status" value="1"/>
</dbReference>
<organism evidence="6 7">
    <name type="scientific">Patella caerulea</name>
    <name type="common">Rayed Mediterranean limpet</name>
    <dbReference type="NCBI Taxonomy" id="87958"/>
    <lineage>
        <taxon>Eukaryota</taxon>
        <taxon>Metazoa</taxon>
        <taxon>Spiralia</taxon>
        <taxon>Lophotrochozoa</taxon>
        <taxon>Mollusca</taxon>
        <taxon>Gastropoda</taxon>
        <taxon>Patellogastropoda</taxon>
        <taxon>Patelloidea</taxon>
        <taxon>Patellidae</taxon>
        <taxon>Patella</taxon>
    </lineage>
</organism>
<dbReference type="InterPro" id="IPR002213">
    <property type="entry name" value="UDP_glucos_trans"/>
</dbReference>
<keyword evidence="2 4" id="KW-0328">Glycosyltransferase</keyword>
<feature type="chain" id="PRO_5042672203" description="UDP-glucuronosyltransferase" evidence="5">
    <location>
        <begin position="20"/>
        <end position="508"/>
    </location>
</feature>
<dbReference type="CDD" id="cd03784">
    <property type="entry name" value="GT1_Gtf-like"/>
    <property type="match status" value="1"/>
</dbReference>
<keyword evidence="5" id="KW-1133">Transmembrane helix</keyword>
<dbReference type="GO" id="GO:0016020">
    <property type="term" value="C:membrane"/>
    <property type="evidence" value="ECO:0007669"/>
    <property type="project" value="UniProtKB-SubCell"/>
</dbReference>
<sequence>MKIALTVLCLLTLPSMVIAAKILFLAYPSFSHLQGMAILGDVLNERGHEIWMSATSNLEEKLKLKSRNIKVTPFSSEDKLVASVENIKSGVGTSPGEVYFQSGKRTLNMEEMKWTCHVMLTDELFLATIKEQKFDLVVLDIIPIVNMLNLIPYKFDIPFVYFGPAYAPYHFRIPYSPSFVPFPILPMSDRMSFMQRVVNTIINGANVFYDPFSYYRAAAIYVPEKPYIEVYDLILQAQLYIIERDDVLLSPVPTMPNIKRINPITSITKDQIPKEYSTFLDRSKNGVILVSFGSMVPTNNNTMYTKLVTAFRNTKYDFIIKGDFVGGNDRMMVSKWIPQRSLLSHKNVKLFITHCGANGVGEAVNNGVPMLGFPIFAEQHGNAHNMAARGYGLYMELFTAKIDEILANINEVIENPSYKLNVIRASQILKELNKRNNSTEEATFWIEHVLKFGGDYMRSSSVDMPLYQYLILDVLAFILLAVSIVLAVLFYCFKTCYKRVCGRKMKSE</sequence>
<dbReference type="Pfam" id="PF00201">
    <property type="entry name" value="UDPGT"/>
    <property type="match status" value="1"/>
</dbReference>
<comment type="caution">
    <text evidence="6">The sequence shown here is derived from an EMBL/GenBank/DDBJ whole genome shotgun (WGS) entry which is preliminary data.</text>
</comment>
<comment type="similarity">
    <text evidence="1 4">Belongs to the UDP-glycosyltransferase family.</text>
</comment>
<evidence type="ECO:0000256" key="2">
    <source>
        <dbReference type="ARBA" id="ARBA00022676"/>
    </source>
</evidence>
<evidence type="ECO:0000313" key="6">
    <source>
        <dbReference type="EMBL" id="KAK6191988.1"/>
    </source>
</evidence>
<dbReference type="EC" id="2.4.1.17" evidence="5"/>
<reference evidence="6 7" key="1">
    <citation type="submission" date="2024-01" db="EMBL/GenBank/DDBJ databases">
        <title>The genome of the rayed Mediterranean limpet Patella caerulea (Linnaeus, 1758).</title>
        <authorList>
            <person name="Anh-Thu Weber A."/>
            <person name="Halstead-Nussloch G."/>
        </authorList>
    </citation>
    <scope>NUCLEOTIDE SEQUENCE [LARGE SCALE GENOMIC DNA]</scope>
    <source>
        <strain evidence="6">AATW-2023a</strain>
        <tissue evidence="6">Whole specimen</tissue>
    </source>
</reference>
<gene>
    <name evidence="6" type="ORF">SNE40_003545</name>
</gene>
<keyword evidence="5" id="KW-0472">Membrane</keyword>
<feature type="transmembrane region" description="Helical" evidence="5">
    <location>
        <begin position="466"/>
        <end position="493"/>
    </location>
</feature>
<evidence type="ECO:0000313" key="7">
    <source>
        <dbReference type="Proteomes" id="UP001347796"/>
    </source>
</evidence>
<proteinExistence type="inferred from homology"/>
<dbReference type="PANTHER" id="PTHR48043:SF145">
    <property type="entry name" value="FI06409P-RELATED"/>
    <property type="match status" value="1"/>
</dbReference>
<dbReference type="PANTHER" id="PTHR48043">
    <property type="entry name" value="EG:EG0003.4 PROTEIN-RELATED"/>
    <property type="match status" value="1"/>
</dbReference>
<keyword evidence="7" id="KW-1185">Reference proteome</keyword>
<comment type="subcellular location">
    <subcellularLocation>
        <location evidence="5">Membrane</location>
        <topology evidence="5">Single-pass membrane protein</topology>
    </subcellularLocation>
</comment>
<name>A0AAN8Q0D5_PATCE</name>
<keyword evidence="5" id="KW-0812">Transmembrane</keyword>
<keyword evidence="5" id="KW-0732">Signal</keyword>
<dbReference type="Gene3D" id="3.40.50.2000">
    <property type="entry name" value="Glycogen Phosphorylase B"/>
    <property type="match status" value="2"/>
</dbReference>
<evidence type="ECO:0000256" key="5">
    <source>
        <dbReference type="RuleBase" id="RU362059"/>
    </source>
</evidence>
<comment type="catalytic activity">
    <reaction evidence="5">
        <text>glucuronate acceptor + UDP-alpha-D-glucuronate = acceptor beta-D-glucuronoside + UDP + H(+)</text>
        <dbReference type="Rhea" id="RHEA:21032"/>
        <dbReference type="ChEBI" id="CHEBI:15378"/>
        <dbReference type="ChEBI" id="CHEBI:58052"/>
        <dbReference type="ChEBI" id="CHEBI:58223"/>
        <dbReference type="ChEBI" id="CHEBI:132367"/>
        <dbReference type="ChEBI" id="CHEBI:132368"/>
        <dbReference type="EC" id="2.4.1.17"/>
    </reaction>
</comment>
<dbReference type="FunFam" id="3.40.50.2000:FF:000021">
    <property type="entry name" value="UDP-glucuronosyltransferase"/>
    <property type="match status" value="1"/>
</dbReference>
<protein>
    <recommendedName>
        <fullName evidence="5">UDP-glucuronosyltransferase</fullName>
        <ecNumber evidence="5">2.4.1.17</ecNumber>
    </recommendedName>
</protein>
<dbReference type="InterPro" id="IPR035595">
    <property type="entry name" value="UDP_glycos_trans_CS"/>
</dbReference>
<feature type="signal peptide" evidence="5">
    <location>
        <begin position="1"/>
        <end position="19"/>
    </location>
</feature>